<dbReference type="InterPro" id="IPR006913">
    <property type="entry name" value="CENP-V/GFA"/>
</dbReference>
<reference evidence="4 5" key="1">
    <citation type="submission" date="2019-10" db="EMBL/GenBank/DDBJ databases">
        <title>Lysobacter alkalisoli sp. nov., isolated from saline-alkaline soil.</title>
        <authorList>
            <person name="Sun J.-Q."/>
        </authorList>
    </citation>
    <scope>NUCLEOTIDE SEQUENCE [LARGE SCALE GENOMIC DNA]</scope>
    <source>
        <strain evidence="4 5">KCTC 42381</strain>
    </source>
</reference>
<dbReference type="PANTHER" id="PTHR28620">
    <property type="entry name" value="CENTROMERE PROTEIN V"/>
    <property type="match status" value="1"/>
</dbReference>
<evidence type="ECO:0000256" key="2">
    <source>
        <dbReference type="ARBA" id="ARBA00022723"/>
    </source>
</evidence>
<dbReference type="Proteomes" id="UP000320431">
    <property type="component" value="Unassembled WGS sequence"/>
</dbReference>
<organism evidence="4 5">
    <name type="scientific">Marilutibacter maris</name>
    <dbReference type="NCBI Taxonomy" id="1605891"/>
    <lineage>
        <taxon>Bacteria</taxon>
        <taxon>Pseudomonadati</taxon>
        <taxon>Pseudomonadota</taxon>
        <taxon>Gammaproteobacteria</taxon>
        <taxon>Lysobacterales</taxon>
        <taxon>Lysobacteraceae</taxon>
        <taxon>Marilutibacter</taxon>
    </lineage>
</organism>
<dbReference type="SUPFAM" id="SSF51316">
    <property type="entry name" value="Mss4-like"/>
    <property type="match status" value="1"/>
</dbReference>
<keyword evidence="3" id="KW-0862">Zinc</keyword>
<evidence type="ECO:0000313" key="4">
    <source>
        <dbReference type="EMBL" id="KAB8190202.1"/>
    </source>
</evidence>
<dbReference type="GO" id="GO:0046872">
    <property type="term" value="F:metal ion binding"/>
    <property type="evidence" value="ECO:0007669"/>
    <property type="project" value="UniProtKB-KW"/>
</dbReference>
<dbReference type="InterPro" id="IPR052355">
    <property type="entry name" value="CENP-V-like"/>
</dbReference>
<dbReference type="Pfam" id="PF04828">
    <property type="entry name" value="GFA"/>
    <property type="match status" value="1"/>
</dbReference>
<dbReference type="PANTHER" id="PTHR28620:SF1">
    <property type="entry name" value="CENP-V_GFA DOMAIN-CONTAINING PROTEIN"/>
    <property type="match status" value="1"/>
</dbReference>
<accession>A0A508AYX9</accession>
<comment type="similarity">
    <text evidence="1">Belongs to the Gfa family.</text>
</comment>
<dbReference type="Gene3D" id="2.170.150.70">
    <property type="match status" value="1"/>
</dbReference>
<protein>
    <submittedName>
        <fullName evidence="4">Aldehyde-activating protein</fullName>
    </submittedName>
</protein>
<dbReference type="GO" id="GO:0016846">
    <property type="term" value="F:carbon-sulfur lyase activity"/>
    <property type="evidence" value="ECO:0007669"/>
    <property type="project" value="InterPro"/>
</dbReference>
<name>A0A508AYX9_9GAMM</name>
<evidence type="ECO:0000256" key="3">
    <source>
        <dbReference type="ARBA" id="ARBA00022833"/>
    </source>
</evidence>
<gene>
    <name evidence="4" type="ORF">FKV24_008805</name>
</gene>
<dbReference type="EMBL" id="VICD02000135">
    <property type="protein sequence ID" value="KAB8190202.1"/>
    <property type="molecule type" value="Genomic_DNA"/>
</dbReference>
<dbReference type="RefSeq" id="WP_141482111.1">
    <property type="nucleotide sequence ID" value="NZ_VICD02000135.1"/>
</dbReference>
<dbReference type="PROSITE" id="PS51891">
    <property type="entry name" value="CENP_V_GFA"/>
    <property type="match status" value="1"/>
</dbReference>
<keyword evidence="2" id="KW-0479">Metal-binding</keyword>
<dbReference type="AlphaFoldDB" id="A0A508AYX9"/>
<proteinExistence type="inferred from homology"/>
<evidence type="ECO:0000256" key="1">
    <source>
        <dbReference type="ARBA" id="ARBA00005495"/>
    </source>
</evidence>
<comment type="caution">
    <text evidence="4">The sequence shown here is derived from an EMBL/GenBank/DDBJ whole genome shotgun (WGS) entry which is preliminary data.</text>
</comment>
<sequence>MTAAVAPLSGGCHCGRIRVAFATTLEPRELAPRACDCDFCRKHGAAWISDPAGSLRVEAEPASALRSYRQGSETARLLLCAHCGVVVAVGYAERSRIWAAVNAGCLDDATALAGAVPASPQQLTAEQKVERWRQLWIADVQLPVSIDAL</sequence>
<evidence type="ECO:0000313" key="5">
    <source>
        <dbReference type="Proteomes" id="UP000320431"/>
    </source>
</evidence>
<dbReference type="InterPro" id="IPR011057">
    <property type="entry name" value="Mss4-like_sf"/>
</dbReference>